<dbReference type="EMBL" id="JACCAS010000001">
    <property type="protein sequence ID" value="NYH24662.1"/>
    <property type="molecule type" value="Genomic_DNA"/>
</dbReference>
<comment type="caution">
    <text evidence="1">The sequence shown here is derived from an EMBL/GenBank/DDBJ whole genome shotgun (WGS) entry which is preliminary data.</text>
</comment>
<keyword evidence="2" id="KW-1185">Reference proteome</keyword>
<protein>
    <submittedName>
        <fullName evidence="1">Uncharacterized protein</fullName>
    </submittedName>
</protein>
<dbReference type="RefSeq" id="WP_179744731.1">
    <property type="nucleotide sequence ID" value="NZ_JACCAS010000001.1"/>
</dbReference>
<accession>A0A7Y9WQ66</accession>
<dbReference type="Proteomes" id="UP000540929">
    <property type="component" value="Unassembled WGS sequence"/>
</dbReference>
<proteinExistence type="predicted"/>
<reference evidence="1 2" key="1">
    <citation type="submission" date="2020-07" db="EMBL/GenBank/DDBJ databases">
        <title>Exploring microbial biodiversity for novel pathways involved in the catabolism of aromatic compounds derived from lignin.</title>
        <authorList>
            <person name="Elkins J."/>
        </authorList>
    </citation>
    <scope>NUCLEOTIDE SEQUENCE [LARGE SCALE GENOMIC DNA]</scope>
    <source>
        <strain evidence="1 2">H2C3C</strain>
    </source>
</reference>
<dbReference type="AlphaFoldDB" id="A0A7Y9WQ66"/>
<evidence type="ECO:0000313" key="2">
    <source>
        <dbReference type="Proteomes" id="UP000540929"/>
    </source>
</evidence>
<sequence length="117" mass="13167">MWLLDPKAGLISIIASDRDANVLVCRARTAGSLRMVFGADTEEVELDGRDYAYRAFIDRRTVGAVIAGRLMNLSYTNVKGSIDPQNHALHDAFMETWHTFARIGDRPPYARRSQRKA</sequence>
<name>A0A7Y9WQ66_9BURK</name>
<gene>
    <name evidence="1" type="ORF">GGD40_004141</name>
</gene>
<evidence type="ECO:0000313" key="1">
    <source>
        <dbReference type="EMBL" id="NYH24662.1"/>
    </source>
</evidence>
<organism evidence="1 2">
    <name type="scientific">Paraburkholderia bryophila</name>
    <dbReference type="NCBI Taxonomy" id="420952"/>
    <lineage>
        <taxon>Bacteria</taxon>
        <taxon>Pseudomonadati</taxon>
        <taxon>Pseudomonadota</taxon>
        <taxon>Betaproteobacteria</taxon>
        <taxon>Burkholderiales</taxon>
        <taxon>Burkholderiaceae</taxon>
        <taxon>Paraburkholderia</taxon>
    </lineage>
</organism>